<reference evidence="2" key="2">
    <citation type="submission" date="2020-09" db="EMBL/GenBank/DDBJ databases">
        <authorList>
            <person name="Sun Q."/>
            <person name="Zhou Y."/>
        </authorList>
    </citation>
    <scope>NUCLEOTIDE SEQUENCE</scope>
    <source>
        <strain evidence="2">CGMCC 1.12785</strain>
    </source>
</reference>
<proteinExistence type="predicted"/>
<dbReference type="SUPFAM" id="SSF69118">
    <property type="entry name" value="AhpD-like"/>
    <property type="match status" value="1"/>
</dbReference>
<name>A0A8J2XLL8_9MICO</name>
<dbReference type="InterPro" id="IPR004675">
    <property type="entry name" value="AhpD_core"/>
</dbReference>
<sequence length="150" mass="16270">MSASRRIFLDKQNPEIFAALTQVAEATSRALESAGLGRDLAELVNVRVSQIHACAFCLNLHTRRAEKAGVSGKKLATLPAWRDTELFTPQERAALTLAEMAAERPEVADTEQYETCRALLGDEGTSAIVWTAITISAFNAVSIMSGHPVR</sequence>
<dbReference type="GO" id="GO:0051920">
    <property type="term" value="F:peroxiredoxin activity"/>
    <property type="evidence" value="ECO:0007669"/>
    <property type="project" value="InterPro"/>
</dbReference>
<evidence type="ECO:0000313" key="2">
    <source>
        <dbReference type="EMBL" id="GGA23395.1"/>
    </source>
</evidence>
<evidence type="ECO:0000313" key="3">
    <source>
        <dbReference type="Proteomes" id="UP000616114"/>
    </source>
</evidence>
<dbReference type="Proteomes" id="UP000616114">
    <property type="component" value="Unassembled WGS sequence"/>
</dbReference>
<dbReference type="InterPro" id="IPR003779">
    <property type="entry name" value="CMD-like"/>
</dbReference>
<gene>
    <name evidence="2" type="ORF">GCM10011333_28010</name>
</gene>
<dbReference type="EMBL" id="BMFY01000014">
    <property type="protein sequence ID" value="GGA23395.1"/>
    <property type="molecule type" value="Genomic_DNA"/>
</dbReference>
<organism evidence="2 3">
    <name type="scientific">Sediminivirga luteola</name>
    <dbReference type="NCBI Taxonomy" id="1774748"/>
    <lineage>
        <taxon>Bacteria</taxon>
        <taxon>Bacillati</taxon>
        <taxon>Actinomycetota</taxon>
        <taxon>Actinomycetes</taxon>
        <taxon>Micrococcales</taxon>
        <taxon>Brevibacteriaceae</taxon>
        <taxon>Sediminivirga</taxon>
    </lineage>
</organism>
<dbReference type="PANTHER" id="PTHR35446">
    <property type="entry name" value="SI:CH211-175M2.5"/>
    <property type="match status" value="1"/>
</dbReference>
<comment type="caution">
    <text evidence="2">The sequence shown here is derived from an EMBL/GenBank/DDBJ whole genome shotgun (WGS) entry which is preliminary data.</text>
</comment>
<dbReference type="PANTHER" id="PTHR35446:SF2">
    <property type="entry name" value="CARBOXYMUCONOLACTONE DECARBOXYLASE-LIKE DOMAIN-CONTAINING PROTEIN"/>
    <property type="match status" value="1"/>
</dbReference>
<feature type="domain" description="Carboxymuconolactone decarboxylase-like" evidence="1">
    <location>
        <begin position="14"/>
        <end position="99"/>
    </location>
</feature>
<dbReference type="AlphaFoldDB" id="A0A8J2XLL8"/>
<dbReference type="Pfam" id="PF02627">
    <property type="entry name" value="CMD"/>
    <property type="match status" value="1"/>
</dbReference>
<dbReference type="Gene3D" id="1.20.1290.10">
    <property type="entry name" value="AhpD-like"/>
    <property type="match status" value="1"/>
</dbReference>
<dbReference type="RefSeq" id="WP_229745177.1">
    <property type="nucleotide sequence ID" value="NZ_BMFY01000014.1"/>
</dbReference>
<keyword evidence="3" id="KW-1185">Reference proteome</keyword>
<accession>A0A8J2XLL8</accession>
<dbReference type="InterPro" id="IPR029032">
    <property type="entry name" value="AhpD-like"/>
</dbReference>
<dbReference type="NCBIfam" id="TIGR00778">
    <property type="entry name" value="ahpD_dom"/>
    <property type="match status" value="1"/>
</dbReference>
<evidence type="ECO:0000259" key="1">
    <source>
        <dbReference type="Pfam" id="PF02627"/>
    </source>
</evidence>
<reference evidence="2" key="1">
    <citation type="journal article" date="2014" name="Int. J. Syst. Evol. Microbiol.">
        <title>Complete genome sequence of Corynebacterium casei LMG S-19264T (=DSM 44701T), isolated from a smear-ripened cheese.</title>
        <authorList>
            <consortium name="US DOE Joint Genome Institute (JGI-PGF)"/>
            <person name="Walter F."/>
            <person name="Albersmeier A."/>
            <person name="Kalinowski J."/>
            <person name="Ruckert C."/>
        </authorList>
    </citation>
    <scope>NUCLEOTIDE SEQUENCE</scope>
    <source>
        <strain evidence="2">CGMCC 1.12785</strain>
    </source>
</reference>
<protein>
    <submittedName>
        <fullName evidence="2">Alkyl hydroperoxide reductase AhpD</fullName>
    </submittedName>
</protein>